<accession>A0A4R4QCR2</accession>
<keyword evidence="2" id="KW-0808">Transferase</keyword>
<dbReference type="Pfam" id="PF00583">
    <property type="entry name" value="Acetyltransf_1"/>
    <property type="match status" value="1"/>
</dbReference>
<evidence type="ECO:0000313" key="3">
    <source>
        <dbReference type="Proteomes" id="UP000295075"/>
    </source>
</evidence>
<name>A0A4R4QCR2_9ACTN</name>
<dbReference type="OrthoDB" id="70840at2"/>
<dbReference type="EMBL" id="SMKA01000016">
    <property type="protein sequence ID" value="TDC33204.1"/>
    <property type="molecule type" value="Genomic_DNA"/>
</dbReference>
<sequence length="242" mass="26384">MRRGQLSTTAEFSGPIRLEGRSYDHGDVQTLVQALYAEQVGRYGFADSPDARAVSDYVVPQGLLLVGYTPTSDPVGCGGYRTYDRDERLVEVRKMFVQPDHGGQGLGWRLLHHLEQHAVTESRAQVVSDRIWHLPHGDRVDGRPCRGGLQRQRTARGRPEHVRRATSLRDQRIQVFDLPLHGVGLGEAARAASPTGIVVNREVLGESRCQGSVLGSVVQSAAYQDDSRAASLPVVGDGGAIV</sequence>
<dbReference type="PROSITE" id="PS51186">
    <property type="entry name" value="GNAT"/>
    <property type="match status" value="1"/>
</dbReference>
<dbReference type="SUPFAM" id="SSF55729">
    <property type="entry name" value="Acyl-CoA N-acyltransferases (Nat)"/>
    <property type="match status" value="1"/>
</dbReference>
<dbReference type="Gene3D" id="3.40.630.30">
    <property type="match status" value="1"/>
</dbReference>
<dbReference type="CDD" id="cd04301">
    <property type="entry name" value="NAT_SF"/>
    <property type="match status" value="1"/>
</dbReference>
<protein>
    <submittedName>
        <fullName evidence="2">GNAT family N-acetyltransferase</fullName>
    </submittedName>
</protein>
<gene>
    <name evidence="2" type="ORF">E1261_06695</name>
</gene>
<organism evidence="2 3">
    <name type="scientific">Kribbella albertanoniae</name>
    <dbReference type="NCBI Taxonomy" id="1266829"/>
    <lineage>
        <taxon>Bacteria</taxon>
        <taxon>Bacillati</taxon>
        <taxon>Actinomycetota</taxon>
        <taxon>Actinomycetes</taxon>
        <taxon>Propionibacteriales</taxon>
        <taxon>Kribbellaceae</taxon>
        <taxon>Kribbella</taxon>
    </lineage>
</organism>
<dbReference type="InterPro" id="IPR000182">
    <property type="entry name" value="GNAT_dom"/>
</dbReference>
<proteinExistence type="predicted"/>
<dbReference type="InterPro" id="IPR016181">
    <property type="entry name" value="Acyl_CoA_acyltransferase"/>
</dbReference>
<comment type="caution">
    <text evidence="2">The sequence shown here is derived from an EMBL/GenBank/DDBJ whole genome shotgun (WGS) entry which is preliminary data.</text>
</comment>
<dbReference type="GO" id="GO:0016747">
    <property type="term" value="F:acyltransferase activity, transferring groups other than amino-acyl groups"/>
    <property type="evidence" value="ECO:0007669"/>
    <property type="project" value="InterPro"/>
</dbReference>
<keyword evidence="3" id="KW-1185">Reference proteome</keyword>
<dbReference type="AlphaFoldDB" id="A0A4R4QCR2"/>
<evidence type="ECO:0000259" key="1">
    <source>
        <dbReference type="PROSITE" id="PS51186"/>
    </source>
</evidence>
<feature type="domain" description="N-acetyltransferase" evidence="1">
    <location>
        <begin position="18"/>
        <end position="169"/>
    </location>
</feature>
<evidence type="ECO:0000313" key="2">
    <source>
        <dbReference type="EMBL" id="TDC33204.1"/>
    </source>
</evidence>
<dbReference type="Proteomes" id="UP000295075">
    <property type="component" value="Unassembled WGS sequence"/>
</dbReference>
<reference evidence="2 3" key="1">
    <citation type="submission" date="2019-03" db="EMBL/GenBank/DDBJ databases">
        <title>Draft genome sequences of novel Actinobacteria.</title>
        <authorList>
            <person name="Sahin N."/>
            <person name="Ay H."/>
            <person name="Saygin H."/>
        </authorList>
    </citation>
    <scope>NUCLEOTIDE SEQUENCE [LARGE SCALE GENOMIC DNA]</scope>
    <source>
        <strain evidence="2 3">JCM 30547</strain>
    </source>
</reference>